<sequence length="99" mass="9971">MMKKILSGVAGVALGATALIGSTASPAAAASCYKTASSSHSVSVRCTVGTATGVFRIWAQFCSTSSCTYLAGSLVRLGSTSTASNSGAYYSGKWYASDH</sequence>
<gene>
    <name evidence="2" type="ORF">GCM10010140_39040</name>
</gene>
<name>A0ABQ2R1A5_9ACTN</name>
<evidence type="ECO:0000313" key="2">
    <source>
        <dbReference type="EMBL" id="GGQ05048.1"/>
    </source>
</evidence>
<proteinExistence type="predicted"/>
<reference evidence="3" key="1">
    <citation type="journal article" date="2019" name="Int. J. Syst. Evol. Microbiol.">
        <title>The Global Catalogue of Microorganisms (GCM) 10K type strain sequencing project: providing services to taxonomists for standard genome sequencing and annotation.</title>
        <authorList>
            <consortium name="The Broad Institute Genomics Platform"/>
            <consortium name="The Broad Institute Genome Sequencing Center for Infectious Disease"/>
            <person name="Wu L."/>
            <person name="Ma J."/>
        </authorList>
    </citation>
    <scope>NUCLEOTIDE SEQUENCE [LARGE SCALE GENOMIC DNA]</scope>
    <source>
        <strain evidence="3">JCM 3115</strain>
    </source>
</reference>
<dbReference type="Proteomes" id="UP000611554">
    <property type="component" value="Unassembled WGS sequence"/>
</dbReference>
<dbReference type="EMBL" id="BMQJ01000009">
    <property type="protein sequence ID" value="GGQ05048.1"/>
    <property type="molecule type" value="Genomic_DNA"/>
</dbReference>
<evidence type="ECO:0000313" key="3">
    <source>
        <dbReference type="Proteomes" id="UP000611554"/>
    </source>
</evidence>
<feature type="signal peptide" evidence="1">
    <location>
        <begin position="1"/>
        <end position="29"/>
    </location>
</feature>
<comment type="caution">
    <text evidence="2">The sequence shown here is derived from an EMBL/GenBank/DDBJ whole genome shotgun (WGS) entry which is preliminary data.</text>
</comment>
<dbReference type="PROSITE" id="PS51257">
    <property type="entry name" value="PROKAR_LIPOPROTEIN"/>
    <property type="match status" value="1"/>
</dbReference>
<protein>
    <submittedName>
        <fullName evidence="2">Uncharacterized protein</fullName>
    </submittedName>
</protein>
<keyword evidence="1" id="KW-0732">Signal</keyword>
<evidence type="ECO:0000256" key="1">
    <source>
        <dbReference type="SAM" id="SignalP"/>
    </source>
</evidence>
<keyword evidence="3" id="KW-1185">Reference proteome</keyword>
<feature type="chain" id="PRO_5046652241" evidence="1">
    <location>
        <begin position="30"/>
        <end position="99"/>
    </location>
</feature>
<accession>A0ABQ2R1A5</accession>
<organism evidence="2 3">
    <name type="scientific">Streptosporangium pseudovulgare</name>
    <dbReference type="NCBI Taxonomy" id="35765"/>
    <lineage>
        <taxon>Bacteria</taxon>
        <taxon>Bacillati</taxon>
        <taxon>Actinomycetota</taxon>
        <taxon>Actinomycetes</taxon>
        <taxon>Streptosporangiales</taxon>
        <taxon>Streptosporangiaceae</taxon>
        <taxon>Streptosporangium</taxon>
    </lineage>
</organism>